<dbReference type="SUPFAM" id="SSF46689">
    <property type="entry name" value="Homeodomain-like"/>
    <property type="match status" value="2"/>
</dbReference>
<evidence type="ECO:0000256" key="2">
    <source>
        <dbReference type="ARBA" id="ARBA00023125"/>
    </source>
</evidence>
<organism evidence="5 6">
    <name type="scientific">[Clostridium] methylpentosum DSM 5476</name>
    <dbReference type="NCBI Taxonomy" id="537013"/>
    <lineage>
        <taxon>Bacteria</taxon>
        <taxon>Bacillati</taxon>
        <taxon>Bacillota</taxon>
        <taxon>Clostridia</taxon>
        <taxon>Eubacteriales</taxon>
        <taxon>Oscillospiraceae</taxon>
        <taxon>Oscillospiraceae incertae sedis</taxon>
    </lineage>
</organism>
<dbReference type="PANTHER" id="PTHR43280">
    <property type="entry name" value="ARAC-FAMILY TRANSCRIPTIONAL REGULATOR"/>
    <property type="match status" value="1"/>
</dbReference>
<sequence length="167" mass="20044">MQFLAEPGSMIELYLFKIIIEYAGCFKYRQKIMKLMLSALLTELARDYQQRDQEDESKENGDILHIISYISDHYNEVTLKSLSEQFHYSADYLSKLIEKYTGYTFSEYIRRYKFNRAAYMIKNSGQSIEQISLLTGYSLRSSFDREFKKYFGLTPKQYQKEQREREQ</sequence>
<keyword evidence="6" id="KW-1185">Reference proteome</keyword>
<keyword evidence="2" id="KW-0238">DNA-binding</keyword>
<dbReference type="SMART" id="SM00342">
    <property type="entry name" value="HTH_ARAC"/>
    <property type="match status" value="1"/>
</dbReference>
<dbReference type="HOGENOM" id="CLU_000445_81_14_9"/>
<keyword evidence="1" id="KW-0805">Transcription regulation</keyword>
<feature type="domain" description="HTH araC/xylS-type" evidence="4">
    <location>
        <begin position="64"/>
        <end position="161"/>
    </location>
</feature>
<keyword evidence="3" id="KW-0804">Transcription</keyword>
<comment type="caution">
    <text evidence="5">The sequence shown here is derived from an EMBL/GenBank/DDBJ whole genome shotgun (WGS) entry which is preliminary data.</text>
</comment>
<dbReference type="Proteomes" id="UP000003340">
    <property type="component" value="Unassembled WGS sequence"/>
</dbReference>
<evidence type="ECO:0000313" key="6">
    <source>
        <dbReference type="Proteomes" id="UP000003340"/>
    </source>
</evidence>
<reference evidence="5 6" key="2">
    <citation type="submission" date="2009-02" db="EMBL/GenBank/DDBJ databases">
        <title>Draft genome sequence of Clostridium methylpentosum (DSM 5476).</title>
        <authorList>
            <person name="Sudarsanam P."/>
            <person name="Ley R."/>
            <person name="Guruge J."/>
            <person name="Turnbaugh P.J."/>
            <person name="Mahowald M."/>
            <person name="Liep D."/>
            <person name="Gordon J."/>
        </authorList>
    </citation>
    <scope>NUCLEOTIDE SEQUENCE [LARGE SCALE GENOMIC DNA]</scope>
    <source>
        <strain evidence="5 6">DSM 5476</strain>
    </source>
</reference>
<dbReference type="GO" id="GO:0003700">
    <property type="term" value="F:DNA-binding transcription factor activity"/>
    <property type="evidence" value="ECO:0007669"/>
    <property type="project" value="InterPro"/>
</dbReference>
<dbReference type="PRINTS" id="PR00032">
    <property type="entry name" value="HTHARAC"/>
</dbReference>
<dbReference type="Gene3D" id="1.10.10.60">
    <property type="entry name" value="Homeodomain-like"/>
    <property type="match status" value="2"/>
</dbReference>
<evidence type="ECO:0000256" key="3">
    <source>
        <dbReference type="ARBA" id="ARBA00023163"/>
    </source>
</evidence>
<evidence type="ECO:0000259" key="4">
    <source>
        <dbReference type="PROSITE" id="PS01124"/>
    </source>
</evidence>
<dbReference type="InterPro" id="IPR018060">
    <property type="entry name" value="HTH_AraC"/>
</dbReference>
<accession>C0EH50</accession>
<protein>
    <submittedName>
        <fullName evidence="5">Transcriptional regulator, AraC family</fullName>
    </submittedName>
</protein>
<evidence type="ECO:0000313" key="5">
    <source>
        <dbReference type="EMBL" id="EEG29138.1"/>
    </source>
</evidence>
<name>C0EH50_9FIRM</name>
<dbReference type="AlphaFoldDB" id="C0EH50"/>
<dbReference type="InterPro" id="IPR020449">
    <property type="entry name" value="Tscrpt_reg_AraC-type_HTH"/>
</dbReference>
<dbReference type="eggNOG" id="COG2207">
    <property type="taxonomic scope" value="Bacteria"/>
</dbReference>
<gene>
    <name evidence="5" type="ORF">CLOSTMETH_03251</name>
</gene>
<dbReference type="PROSITE" id="PS01124">
    <property type="entry name" value="HTH_ARAC_FAMILY_2"/>
    <property type="match status" value="1"/>
</dbReference>
<dbReference type="PANTHER" id="PTHR43280:SF28">
    <property type="entry name" value="HTH-TYPE TRANSCRIPTIONAL ACTIVATOR RHAS"/>
    <property type="match status" value="1"/>
</dbReference>
<reference evidence="5 6" key="1">
    <citation type="submission" date="2009-01" db="EMBL/GenBank/DDBJ databases">
        <authorList>
            <person name="Fulton L."/>
            <person name="Clifton S."/>
            <person name="Fulton B."/>
            <person name="Xu J."/>
            <person name="Minx P."/>
            <person name="Pepin K.H."/>
            <person name="Johnson M."/>
            <person name="Bhonagiri V."/>
            <person name="Nash W.E."/>
            <person name="Mardis E.R."/>
            <person name="Wilson R.K."/>
        </authorList>
    </citation>
    <scope>NUCLEOTIDE SEQUENCE [LARGE SCALE GENOMIC DNA]</scope>
    <source>
        <strain evidence="5 6">DSM 5476</strain>
    </source>
</reference>
<dbReference type="EMBL" id="ACEC01000115">
    <property type="protein sequence ID" value="EEG29138.1"/>
    <property type="molecule type" value="Genomic_DNA"/>
</dbReference>
<evidence type="ECO:0000256" key="1">
    <source>
        <dbReference type="ARBA" id="ARBA00023015"/>
    </source>
</evidence>
<proteinExistence type="predicted"/>
<dbReference type="GO" id="GO:0043565">
    <property type="term" value="F:sequence-specific DNA binding"/>
    <property type="evidence" value="ECO:0007669"/>
    <property type="project" value="InterPro"/>
</dbReference>
<dbReference type="InterPro" id="IPR009057">
    <property type="entry name" value="Homeodomain-like_sf"/>
</dbReference>
<dbReference type="STRING" id="537013.CLOSTMETH_03251"/>
<dbReference type="Pfam" id="PF12833">
    <property type="entry name" value="HTH_18"/>
    <property type="match status" value="1"/>
</dbReference>